<dbReference type="EMBL" id="LKCW01000022">
    <property type="protein sequence ID" value="KPM44174.1"/>
    <property type="molecule type" value="Genomic_DNA"/>
</dbReference>
<dbReference type="Proteomes" id="UP000050424">
    <property type="component" value="Unassembled WGS sequence"/>
</dbReference>
<accession>A0A0P7BBE1</accession>
<dbReference type="CDD" id="cd00118">
    <property type="entry name" value="LysM"/>
    <property type="match status" value="2"/>
</dbReference>
<evidence type="ECO:0000313" key="7">
    <source>
        <dbReference type="EMBL" id="KPM44174.1"/>
    </source>
</evidence>
<dbReference type="SUPFAM" id="SSF54106">
    <property type="entry name" value="LysM domain"/>
    <property type="match status" value="4"/>
</dbReference>
<organism evidence="7 8">
    <name type="scientific">Neonectria ditissima</name>
    <dbReference type="NCBI Taxonomy" id="78410"/>
    <lineage>
        <taxon>Eukaryota</taxon>
        <taxon>Fungi</taxon>
        <taxon>Dikarya</taxon>
        <taxon>Ascomycota</taxon>
        <taxon>Pezizomycotina</taxon>
        <taxon>Sordariomycetes</taxon>
        <taxon>Hypocreomycetidae</taxon>
        <taxon>Hypocreales</taxon>
        <taxon>Nectriaceae</taxon>
        <taxon>Neonectria</taxon>
    </lineage>
</organism>
<evidence type="ECO:0000256" key="5">
    <source>
        <dbReference type="SAM" id="MobiDB-lite"/>
    </source>
</evidence>
<keyword evidence="8" id="KW-1185">Reference proteome</keyword>
<evidence type="ECO:0000256" key="2">
    <source>
        <dbReference type="ARBA" id="ARBA00022729"/>
    </source>
</evidence>
<feature type="domain" description="LysM" evidence="6">
    <location>
        <begin position="380"/>
        <end position="426"/>
    </location>
</feature>
<dbReference type="InterPro" id="IPR036779">
    <property type="entry name" value="LysM_dom_sf"/>
</dbReference>
<reference evidence="7 8" key="1">
    <citation type="submission" date="2015-09" db="EMBL/GenBank/DDBJ databases">
        <title>Draft genome of a European isolate of the apple canker pathogen Neonectria ditissima.</title>
        <authorList>
            <person name="Gomez-Cortecero A."/>
            <person name="Harrison R.J."/>
            <person name="Armitage A.D."/>
        </authorList>
    </citation>
    <scope>NUCLEOTIDE SEQUENCE [LARGE SCALE GENOMIC DNA]</scope>
    <source>
        <strain evidence="7 8">R09/05</strain>
    </source>
</reference>
<dbReference type="PROSITE" id="PS51782">
    <property type="entry name" value="LYSM"/>
    <property type="match status" value="4"/>
</dbReference>
<evidence type="ECO:0000313" key="8">
    <source>
        <dbReference type="Proteomes" id="UP000050424"/>
    </source>
</evidence>
<evidence type="ECO:0000259" key="6">
    <source>
        <dbReference type="PROSITE" id="PS51782"/>
    </source>
</evidence>
<feature type="domain" description="LysM" evidence="6">
    <location>
        <begin position="288"/>
        <end position="341"/>
    </location>
</feature>
<comment type="similarity">
    <text evidence="4">Belongs to the secreted LysM effector family.</text>
</comment>
<dbReference type="GO" id="GO:0008061">
    <property type="term" value="F:chitin binding"/>
    <property type="evidence" value="ECO:0007669"/>
    <property type="project" value="UniProtKB-KW"/>
</dbReference>
<dbReference type="AlphaFoldDB" id="A0A0P7BBE1"/>
<protein>
    <recommendedName>
        <fullName evidence="6">LysM domain-containing protein</fullName>
    </recommendedName>
</protein>
<evidence type="ECO:0000256" key="3">
    <source>
        <dbReference type="ARBA" id="ARBA00023026"/>
    </source>
</evidence>
<gene>
    <name evidence="7" type="ORF">AK830_g2383</name>
</gene>
<evidence type="ECO:0000256" key="4">
    <source>
        <dbReference type="ARBA" id="ARBA00044955"/>
    </source>
</evidence>
<dbReference type="STRING" id="78410.A0A0P7BBE1"/>
<dbReference type="Pfam" id="PF01476">
    <property type="entry name" value="LysM"/>
    <property type="match status" value="1"/>
</dbReference>
<comment type="caution">
    <text evidence="7">The sequence shown here is derived from an EMBL/GenBank/DDBJ whole genome shotgun (WGS) entry which is preliminary data.</text>
</comment>
<proteinExistence type="inferred from homology"/>
<feature type="domain" description="LysM" evidence="6">
    <location>
        <begin position="126"/>
        <end position="173"/>
    </location>
</feature>
<dbReference type="InterPro" id="IPR052210">
    <property type="entry name" value="LysM1-like"/>
</dbReference>
<name>A0A0P7BBE1_9HYPO</name>
<evidence type="ECO:0000256" key="1">
    <source>
        <dbReference type="ARBA" id="ARBA00022669"/>
    </source>
</evidence>
<dbReference type="InterPro" id="IPR018392">
    <property type="entry name" value="LysM"/>
</dbReference>
<dbReference type="Gene3D" id="3.10.350.10">
    <property type="entry name" value="LysM domain"/>
    <property type="match status" value="5"/>
</dbReference>
<feature type="domain" description="LysM" evidence="6">
    <location>
        <begin position="212"/>
        <end position="258"/>
    </location>
</feature>
<dbReference type="SMART" id="SM00257">
    <property type="entry name" value="LysM"/>
    <property type="match status" value="4"/>
</dbReference>
<dbReference type="PANTHER" id="PTHR34997">
    <property type="entry name" value="AM15"/>
    <property type="match status" value="1"/>
</dbReference>
<dbReference type="OrthoDB" id="2281372at2759"/>
<keyword evidence="2" id="KW-0732">Signal</keyword>
<sequence>MRLPLILTQGLLSSGPVLRRQNGPTDPGIPSDCTWWELAVDKSFDCDFFEADWDLTHDQFVEYNPSVKDNCSGIQVGHAYCVEVNHGLPRDEDPPKLTTTEGAEPEPTEDSKLSPTQDGLIDTCTSFYKASKGDTCTKIIAQYRTFDFNTFFKWNPAVGKDCSGIWASTYYCVGVPGTPTTKPSATTAKPTATNGIQTPSPIQDDMVKNCNKFHLVKDGKKCSTVASKNNISIPDFLEWNPKAGSGCTGLKTNVYACVSIIGSTPTKPDNGIKTPTPTQPNMVHNCNKFHLVQSGEKCSTVANSNGVSIPNFLKWNPEAGAGCTGLKTDANSISIPDFLEWNPKAGTGCTGLKTDAYACVWTINYKPTPVQGTLIRDCKKYHFVAKGQVCKNIQKKYSVTLANLYKWNPAIGKDCRSMWAEVYICVGV</sequence>
<feature type="region of interest" description="Disordered" evidence="5">
    <location>
        <begin position="90"/>
        <end position="117"/>
    </location>
</feature>
<dbReference type="PANTHER" id="PTHR34997:SF2">
    <property type="entry name" value="LYSM DOMAIN-CONTAINING PROTEIN-RELATED"/>
    <property type="match status" value="1"/>
</dbReference>
<keyword evidence="1" id="KW-0147">Chitin-binding</keyword>
<keyword evidence="3" id="KW-0843">Virulence</keyword>